<dbReference type="InterPro" id="IPR007438">
    <property type="entry name" value="DUF488"/>
</dbReference>
<dbReference type="EMBL" id="JBHTEY010000004">
    <property type="protein sequence ID" value="MFC7612602.1"/>
    <property type="molecule type" value="Genomic_DNA"/>
</dbReference>
<dbReference type="PANTHER" id="PTHR39337:SF1">
    <property type="entry name" value="BLR5642 PROTEIN"/>
    <property type="match status" value="1"/>
</dbReference>
<keyword evidence="2" id="KW-1185">Reference proteome</keyword>
<dbReference type="Proteomes" id="UP001596512">
    <property type="component" value="Unassembled WGS sequence"/>
</dbReference>
<accession>A0ABW2THR8</accession>
<organism evidence="1 2">
    <name type="scientific">Actinokineospora soli</name>
    <dbReference type="NCBI Taxonomy" id="1048753"/>
    <lineage>
        <taxon>Bacteria</taxon>
        <taxon>Bacillati</taxon>
        <taxon>Actinomycetota</taxon>
        <taxon>Actinomycetes</taxon>
        <taxon>Pseudonocardiales</taxon>
        <taxon>Pseudonocardiaceae</taxon>
        <taxon>Actinokineospora</taxon>
    </lineage>
</organism>
<reference evidence="2" key="1">
    <citation type="journal article" date="2019" name="Int. J. Syst. Evol. Microbiol.">
        <title>The Global Catalogue of Microorganisms (GCM) 10K type strain sequencing project: providing services to taxonomists for standard genome sequencing and annotation.</title>
        <authorList>
            <consortium name="The Broad Institute Genomics Platform"/>
            <consortium name="The Broad Institute Genome Sequencing Center for Infectious Disease"/>
            <person name="Wu L."/>
            <person name="Ma J."/>
        </authorList>
    </citation>
    <scope>NUCLEOTIDE SEQUENCE [LARGE SCALE GENOMIC DNA]</scope>
    <source>
        <strain evidence="2">JCM 17695</strain>
    </source>
</reference>
<sequence>MNDTALLTIGHSNHAVESFVALLGEHGVTAVADVRSVPFSRFSPQFNQRQVERSLADSGIKYVFLGKELGARSTDPGCYEDGRVLYARLAASGDFGSGIERLTRGAATERIAIMCTEAEPLDCHRTVLVSRVLAERGVAVGHVHGDGRLESHDAAMERLMAKFGLADADLFRTRDERMAEALARQEERIAYVDEKLREEGSA</sequence>
<evidence type="ECO:0000313" key="2">
    <source>
        <dbReference type="Proteomes" id="UP001596512"/>
    </source>
</evidence>
<dbReference type="Pfam" id="PF04343">
    <property type="entry name" value="DUF488"/>
    <property type="match status" value="1"/>
</dbReference>
<evidence type="ECO:0000313" key="1">
    <source>
        <dbReference type="EMBL" id="MFC7612602.1"/>
    </source>
</evidence>
<comment type="caution">
    <text evidence="1">The sequence shown here is derived from an EMBL/GenBank/DDBJ whole genome shotgun (WGS) entry which is preliminary data.</text>
</comment>
<proteinExistence type="predicted"/>
<name>A0ABW2THR8_9PSEU</name>
<dbReference type="PANTHER" id="PTHR39337">
    <property type="entry name" value="BLR5642 PROTEIN"/>
    <property type="match status" value="1"/>
</dbReference>
<gene>
    <name evidence="1" type="ORF">ACFQV2_01975</name>
</gene>
<protein>
    <submittedName>
        <fullName evidence="1">DUF488 family protein</fullName>
    </submittedName>
</protein>